<gene>
    <name evidence="1" type="ORF">O9A_01204</name>
</gene>
<dbReference type="EMBL" id="AHPL01000010">
    <property type="protein sequence ID" value="KEC54590.1"/>
    <property type="molecule type" value="Genomic_DNA"/>
</dbReference>
<dbReference type="PATRIC" id="fig|1134510.3.peg.1353"/>
<protein>
    <submittedName>
        <fullName evidence="1">Uncharacterized protein</fullName>
    </submittedName>
</protein>
<evidence type="ECO:0000313" key="2">
    <source>
        <dbReference type="Proteomes" id="UP000027015"/>
    </source>
</evidence>
<accession>A0A067W3Y8</accession>
<name>A0A067W3Y8_9HYPH</name>
<dbReference type="HOGENOM" id="CLU_2680217_0_0_5"/>
<reference evidence="1 2" key="1">
    <citation type="submission" date="2012-04" db="EMBL/GenBank/DDBJ databases">
        <title>The Genome Sequence of Bartonella koehlerae C-29.</title>
        <authorList>
            <consortium name="The Broad Institute Genome Sequencing Platform"/>
            <consortium name="The Broad Institute Genome Sequencing Center for Infectious Disease"/>
            <person name="Feldgarden M."/>
            <person name="Kirby J."/>
            <person name="Kosoy M."/>
            <person name="Birtles R."/>
            <person name="Probert W.S."/>
            <person name="Chiaraviglio L."/>
            <person name="Walker B."/>
            <person name="Young S.K."/>
            <person name="Zeng Q."/>
            <person name="Gargeya S."/>
            <person name="Fitzgerald M."/>
            <person name="Haas B."/>
            <person name="Abouelleil A."/>
            <person name="Alvarado L."/>
            <person name="Arachchi H.M."/>
            <person name="Berlin A.M."/>
            <person name="Chapman S.B."/>
            <person name="Goldberg J."/>
            <person name="Griggs A."/>
            <person name="Gujja S."/>
            <person name="Hansen M."/>
            <person name="Howarth C."/>
            <person name="Imamovic A."/>
            <person name="Larimer J."/>
            <person name="McCowen C."/>
            <person name="Montmayeur A."/>
            <person name="Murphy C."/>
            <person name="Neiman D."/>
            <person name="Pearson M."/>
            <person name="Priest M."/>
            <person name="Roberts A."/>
            <person name="Saif S."/>
            <person name="Shea T."/>
            <person name="Sisk P."/>
            <person name="Sykes S."/>
            <person name="Wortman J."/>
            <person name="Nusbaum C."/>
            <person name="Birren B."/>
        </authorList>
    </citation>
    <scope>NUCLEOTIDE SEQUENCE [LARGE SCALE GENOMIC DNA]</scope>
    <source>
        <strain evidence="1 2">C-29</strain>
    </source>
</reference>
<evidence type="ECO:0000313" key="1">
    <source>
        <dbReference type="EMBL" id="KEC54590.1"/>
    </source>
</evidence>
<proteinExistence type="predicted"/>
<organism evidence="1 2">
    <name type="scientific">Bartonella koehlerae C-29</name>
    <dbReference type="NCBI Taxonomy" id="1134510"/>
    <lineage>
        <taxon>Bacteria</taxon>
        <taxon>Pseudomonadati</taxon>
        <taxon>Pseudomonadota</taxon>
        <taxon>Alphaproteobacteria</taxon>
        <taxon>Hyphomicrobiales</taxon>
        <taxon>Bartonellaceae</taxon>
        <taxon>Bartonella</taxon>
    </lineage>
</organism>
<keyword evidence="2" id="KW-1185">Reference proteome</keyword>
<dbReference type="AlphaFoldDB" id="A0A067W3Y8"/>
<sequence length="74" mass="8054">MLPIKLSSGNVKSAESILQMMSKVFVPILSAKIPASGWNSMENKQCASHYRCGSMFIKTGGCYQVFLHISLTGV</sequence>
<comment type="caution">
    <text evidence="1">The sequence shown here is derived from an EMBL/GenBank/DDBJ whole genome shotgun (WGS) entry which is preliminary data.</text>
</comment>
<dbReference type="Proteomes" id="UP000027015">
    <property type="component" value="Unassembled WGS sequence"/>
</dbReference>